<dbReference type="InterPro" id="IPR001647">
    <property type="entry name" value="HTH_TetR"/>
</dbReference>
<dbReference type="Pfam" id="PF00440">
    <property type="entry name" value="TetR_N"/>
    <property type="match status" value="1"/>
</dbReference>
<evidence type="ECO:0000259" key="3">
    <source>
        <dbReference type="PROSITE" id="PS50977"/>
    </source>
</evidence>
<accession>A0ABQ5VYD0</accession>
<dbReference type="PROSITE" id="PS50977">
    <property type="entry name" value="HTH_TETR_2"/>
    <property type="match status" value="1"/>
</dbReference>
<comment type="caution">
    <text evidence="4">The sequence shown here is derived from an EMBL/GenBank/DDBJ whole genome shotgun (WGS) entry which is preliminary data.</text>
</comment>
<feature type="DNA-binding region" description="H-T-H motif" evidence="2">
    <location>
        <begin position="31"/>
        <end position="50"/>
    </location>
</feature>
<dbReference type="RefSeq" id="WP_284338287.1">
    <property type="nucleotide sequence ID" value="NZ_BSNS01000001.1"/>
</dbReference>
<evidence type="ECO:0000313" key="5">
    <source>
        <dbReference type="Proteomes" id="UP001156691"/>
    </source>
</evidence>
<feature type="domain" description="HTH tetR-type" evidence="3">
    <location>
        <begin position="8"/>
        <end position="68"/>
    </location>
</feature>
<dbReference type="EMBL" id="BSNS01000001">
    <property type="protein sequence ID" value="GLQ52817.1"/>
    <property type="molecule type" value="Genomic_DNA"/>
</dbReference>
<dbReference type="SUPFAM" id="SSF46689">
    <property type="entry name" value="Homeodomain-like"/>
    <property type="match status" value="1"/>
</dbReference>
<dbReference type="PRINTS" id="PR00455">
    <property type="entry name" value="HTHTETR"/>
</dbReference>
<name>A0ABQ5VYD0_9HYPH</name>
<keyword evidence="1 2" id="KW-0238">DNA-binding</keyword>
<dbReference type="Gene3D" id="1.10.357.10">
    <property type="entry name" value="Tetracycline Repressor, domain 2"/>
    <property type="match status" value="1"/>
</dbReference>
<dbReference type="PANTHER" id="PTHR43479:SF7">
    <property type="entry name" value="TETR-FAMILY TRANSCRIPTIONAL REGULATOR"/>
    <property type="match status" value="1"/>
</dbReference>
<evidence type="ECO:0000256" key="2">
    <source>
        <dbReference type="PROSITE-ProRule" id="PRU00335"/>
    </source>
</evidence>
<sequence length="194" mass="21495">MAIDRRVARTRETLFEALLELIRHKDYDAITVADILQQADVGRSTFYAHFSSKDDLLERSLERLRALLLSAAEAGGRDPTRALFEHVAEFGDIQFALAGGRGAAVVREAVDEVLAGVLRRVLPVRGFGGFPRELAVRHMVSTFNTVLLWWLDQKMQAPAGDVDAYFRRLVLEGLPGEACAPFVSEGLESETPQV</sequence>
<organism evidence="4 5">
    <name type="scientific">Devosia nitrariae</name>
    <dbReference type="NCBI Taxonomy" id="2071872"/>
    <lineage>
        <taxon>Bacteria</taxon>
        <taxon>Pseudomonadati</taxon>
        <taxon>Pseudomonadota</taxon>
        <taxon>Alphaproteobacteria</taxon>
        <taxon>Hyphomicrobiales</taxon>
        <taxon>Devosiaceae</taxon>
        <taxon>Devosia</taxon>
    </lineage>
</organism>
<dbReference type="Proteomes" id="UP001156691">
    <property type="component" value="Unassembled WGS sequence"/>
</dbReference>
<evidence type="ECO:0000256" key="1">
    <source>
        <dbReference type="ARBA" id="ARBA00023125"/>
    </source>
</evidence>
<reference evidence="5" key="1">
    <citation type="journal article" date="2019" name="Int. J. Syst. Evol. Microbiol.">
        <title>The Global Catalogue of Microorganisms (GCM) 10K type strain sequencing project: providing services to taxonomists for standard genome sequencing and annotation.</title>
        <authorList>
            <consortium name="The Broad Institute Genomics Platform"/>
            <consortium name="The Broad Institute Genome Sequencing Center for Infectious Disease"/>
            <person name="Wu L."/>
            <person name="Ma J."/>
        </authorList>
    </citation>
    <scope>NUCLEOTIDE SEQUENCE [LARGE SCALE GENOMIC DNA]</scope>
    <source>
        <strain evidence="5">NBRC 112416</strain>
    </source>
</reference>
<evidence type="ECO:0000313" key="4">
    <source>
        <dbReference type="EMBL" id="GLQ52817.1"/>
    </source>
</evidence>
<gene>
    <name evidence="4" type="ORF">GCM10010862_00750</name>
</gene>
<dbReference type="PANTHER" id="PTHR43479">
    <property type="entry name" value="ACREF/ENVCD OPERON REPRESSOR-RELATED"/>
    <property type="match status" value="1"/>
</dbReference>
<proteinExistence type="predicted"/>
<protein>
    <submittedName>
        <fullName evidence="4">TetR family transcriptional regulator</fullName>
    </submittedName>
</protein>
<keyword evidence="5" id="KW-1185">Reference proteome</keyword>
<dbReference type="InterPro" id="IPR009057">
    <property type="entry name" value="Homeodomain-like_sf"/>
</dbReference>
<dbReference type="InterPro" id="IPR050624">
    <property type="entry name" value="HTH-type_Tx_Regulator"/>
</dbReference>